<dbReference type="OMA" id="EPTKPCC"/>
<sequence length="1049" mass="118417">MQQTLKVEHMRQIFLNYMAPPSLEVFNKGQRHPRERERDSVYEVSGEEHLYSDFPEIDLSPLDASDFDSANCFSEFQWWCEHSETESSQYSTDDSELFQQIIDSENEALLAALTETLDDIQGEDMGLAAFRNMDEGDMPNSGYTSPAPSPKPAAPVTRGPPLAQEVDELSLLKKLLLSPSNVPPSYEVQREGSIWRQGAPKSRPQRLCAKVEGVQDRKANFLQAQSRNCTELHKHLTTTTTHCLHGKGSGPLDNCHVDNSSSCSEPQRHYIQNREDSNLSEDLLNCSNTVAPPLSSSEKGTRDKELHAAVELIHYMHTYCLPPRKLPPRHPVDGKHQPFHNPSKRAKPDSPLQRPPLYGNDNCPSSPWHFSLRCKQSRTPFSEFSILKELLARELPCDVSKPYRLAKPVYASLARSQPHKTSRASLHNTERESSDGYKPTTKIIPEMKTELRETLTVEPEAEKVNAEEDGAKQVTHMVQGACGKSSRKQENSIYAVRRSRRLNPELSVWQPFLDKSPLEPTVSSVTTANTFASTEPALCSSLQNFETEAPAAEVEVSGADEMDSGYQTFPVELQTPSPESSRESDTYAANESQCFTPFHQTEAPRCLSLPLAQTESTLGKRSFDQVLTVELCGTAGLTPPTTPPYKPSEEDLYKPDIHQRPAQKTAVITSSEPQPMISHRPTSRKHQKKHPVRTELYAHLSRSAVHPSHSEQHGVLKRPFSRSFGDHDYCQVLKPEYSLQRKVLRSWEPLSHIESKYKRQVPDVPYQETSKKSFDKSSVKEGSKQLRDQEIRASLTKHFGLLDSALDDGEALFFKTPEYDTVFEDSCSEIGSPLEEEEEEGEEEEEECYMSPLGSYRCPHSNLLSRTNLHYCSRRRSDSESSCCRTRSPVSQQVFRGENGKHCQDGTMSSQRQMEKKREKAIGEGRVVYIQNLASSMSSSELKKQFEVFGEIVECCILTKNKRGDKYGVITYRCSEHAALSLKNGASLWKRNEPLFQLAYGGFGHFFWTRCTDLADSNTEESSPAPIKSKYETMDFDSLLQEAQESLHR</sequence>
<evidence type="ECO:0000256" key="3">
    <source>
        <dbReference type="ARBA" id="ARBA00022884"/>
    </source>
</evidence>
<dbReference type="PANTHER" id="PTHR15528:SF12">
    <property type="entry name" value="PEROXISOME PROLIFERATOR-ACTIVATED RECEPTOR GAMMA COACTIVATOR 1-BETA"/>
    <property type="match status" value="1"/>
</dbReference>
<keyword evidence="6" id="KW-0804">Transcription</keyword>
<dbReference type="CTD" id="133522"/>
<dbReference type="InterPro" id="IPR034605">
    <property type="entry name" value="PGC-1"/>
</dbReference>
<evidence type="ECO:0000313" key="11">
    <source>
        <dbReference type="Proteomes" id="UP000695026"/>
    </source>
</evidence>
<protein>
    <submittedName>
        <fullName evidence="12">Peroxisome proliferator-activated receptor gamma coactivator 1-beta isoform X1</fullName>
    </submittedName>
</protein>
<reference evidence="12" key="1">
    <citation type="submission" date="2025-08" db="UniProtKB">
        <authorList>
            <consortium name="RefSeq"/>
        </authorList>
    </citation>
    <scope>IDENTIFICATION</scope>
    <source>
        <tissue evidence="12">Liver</tissue>
    </source>
</reference>
<dbReference type="PROSITE" id="PS50102">
    <property type="entry name" value="RRM"/>
    <property type="match status" value="1"/>
</dbReference>
<dbReference type="SUPFAM" id="SSF54928">
    <property type="entry name" value="RNA-binding domain, RBD"/>
    <property type="match status" value="1"/>
</dbReference>
<feature type="region of interest" description="Disordered" evidence="9">
    <location>
        <begin position="133"/>
        <end position="160"/>
    </location>
</feature>
<dbReference type="SMART" id="SM00360">
    <property type="entry name" value="RRM"/>
    <property type="match status" value="1"/>
</dbReference>
<keyword evidence="5" id="KW-0010">Activator</keyword>
<dbReference type="KEGG" id="pbi:103049893"/>
<keyword evidence="12" id="KW-0675">Receptor</keyword>
<dbReference type="OrthoDB" id="10047851at2759"/>
<proteinExistence type="predicted"/>
<keyword evidence="4" id="KW-0805">Transcription regulation</keyword>
<dbReference type="GO" id="GO:0003723">
    <property type="term" value="F:RNA binding"/>
    <property type="evidence" value="ECO:0007669"/>
    <property type="project" value="UniProtKB-UniRule"/>
</dbReference>
<evidence type="ECO:0000313" key="12">
    <source>
        <dbReference type="RefSeq" id="XP_025023778.1"/>
    </source>
</evidence>
<evidence type="ECO:0000256" key="7">
    <source>
        <dbReference type="ARBA" id="ARBA00023242"/>
    </source>
</evidence>
<dbReference type="InterPro" id="IPR000504">
    <property type="entry name" value="RRM_dom"/>
</dbReference>
<dbReference type="InterPro" id="IPR035979">
    <property type="entry name" value="RBD_domain_sf"/>
</dbReference>
<feature type="compositionally biased region" description="Basic and acidic residues" evidence="9">
    <location>
        <begin position="769"/>
        <end position="785"/>
    </location>
</feature>
<dbReference type="RefSeq" id="XP_025023778.1">
    <property type="nucleotide sequence ID" value="XM_025168010.1"/>
</dbReference>
<feature type="compositionally biased region" description="Basic residues" evidence="9">
    <location>
        <begin position="681"/>
        <end position="690"/>
    </location>
</feature>
<name>A0A9F5IYJ8_PYTBI</name>
<keyword evidence="2" id="KW-0597">Phosphoprotein</keyword>
<feature type="region of interest" description="Disordered" evidence="9">
    <location>
        <begin position="762"/>
        <end position="785"/>
    </location>
</feature>
<dbReference type="GeneID" id="103049893"/>
<dbReference type="GO" id="GO:0005634">
    <property type="term" value="C:nucleus"/>
    <property type="evidence" value="ECO:0007669"/>
    <property type="project" value="UniProtKB-SubCell"/>
</dbReference>
<keyword evidence="3 8" id="KW-0694">RNA-binding</keyword>
<dbReference type="AlphaFoldDB" id="A0A9F5IYJ8"/>
<evidence type="ECO:0000256" key="1">
    <source>
        <dbReference type="ARBA" id="ARBA00004123"/>
    </source>
</evidence>
<evidence type="ECO:0000256" key="2">
    <source>
        <dbReference type="ARBA" id="ARBA00022553"/>
    </source>
</evidence>
<evidence type="ECO:0000256" key="8">
    <source>
        <dbReference type="PROSITE-ProRule" id="PRU00176"/>
    </source>
</evidence>
<dbReference type="Pfam" id="PF00076">
    <property type="entry name" value="RRM_1"/>
    <property type="match status" value="1"/>
</dbReference>
<dbReference type="InterPro" id="IPR012677">
    <property type="entry name" value="Nucleotide-bd_a/b_plait_sf"/>
</dbReference>
<comment type="subcellular location">
    <subcellularLocation>
        <location evidence="1">Nucleus</location>
    </subcellularLocation>
</comment>
<evidence type="ECO:0000256" key="5">
    <source>
        <dbReference type="ARBA" id="ARBA00023159"/>
    </source>
</evidence>
<dbReference type="PANTHER" id="PTHR15528">
    <property type="entry name" value="PEROXISOME PROLIFERATOR ACTIVATED RECEPTOR GAMMA COACTIVATOR 1 PGC-1 -RELATED"/>
    <property type="match status" value="1"/>
</dbReference>
<dbReference type="Gene3D" id="3.30.70.330">
    <property type="match status" value="1"/>
</dbReference>
<gene>
    <name evidence="12" type="primary">PPARGC1B</name>
</gene>
<evidence type="ECO:0000259" key="10">
    <source>
        <dbReference type="PROSITE" id="PS50102"/>
    </source>
</evidence>
<keyword evidence="7" id="KW-0539">Nucleus</keyword>
<feature type="domain" description="RRM" evidence="10">
    <location>
        <begin position="926"/>
        <end position="995"/>
    </location>
</feature>
<feature type="region of interest" description="Disordered" evidence="9">
    <location>
        <begin position="326"/>
        <end position="358"/>
    </location>
</feature>
<dbReference type="GO" id="GO:0045944">
    <property type="term" value="P:positive regulation of transcription by RNA polymerase II"/>
    <property type="evidence" value="ECO:0007669"/>
    <property type="project" value="TreeGrafter"/>
</dbReference>
<dbReference type="Proteomes" id="UP000695026">
    <property type="component" value="Unplaced"/>
</dbReference>
<evidence type="ECO:0000256" key="9">
    <source>
        <dbReference type="SAM" id="MobiDB-lite"/>
    </source>
</evidence>
<accession>A0A9F5IYJ8</accession>
<organism evidence="11 12">
    <name type="scientific">Python bivittatus</name>
    <name type="common">Burmese python</name>
    <name type="synonym">Python molurus bivittatus</name>
    <dbReference type="NCBI Taxonomy" id="176946"/>
    <lineage>
        <taxon>Eukaryota</taxon>
        <taxon>Metazoa</taxon>
        <taxon>Chordata</taxon>
        <taxon>Craniata</taxon>
        <taxon>Vertebrata</taxon>
        <taxon>Euteleostomi</taxon>
        <taxon>Lepidosauria</taxon>
        <taxon>Squamata</taxon>
        <taxon>Bifurcata</taxon>
        <taxon>Unidentata</taxon>
        <taxon>Episquamata</taxon>
        <taxon>Toxicofera</taxon>
        <taxon>Serpentes</taxon>
        <taxon>Henophidia</taxon>
        <taxon>Pythonidae</taxon>
        <taxon>Python</taxon>
    </lineage>
</organism>
<feature type="region of interest" description="Disordered" evidence="9">
    <location>
        <begin position="413"/>
        <end position="440"/>
    </location>
</feature>
<evidence type="ECO:0000256" key="4">
    <source>
        <dbReference type="ARBA" id="ARBA00023015"/>
    </source>
</evidence>
<keyword evidence="11" id="KW-1185">Reference proteome</keyword>
<feature type="region of interest" description="Disordered" evidence="9">
    <location>
        <begin position="662"/>
        <end position="690"/>
    </location>
</feature>
<dbReference type="GO" id="GO:0003712">
    <property type="term" value="F:transcription coregulator activity"/>
    <property type="evidence" value="ECO:0007669"/>
    <property type="project" value="InterPro"/>
</dbReference>
<evidence type="ECO:0000256" key="6">
    <source>
        <dbReference type="ARBA" id="ARBA00023163"/>
    </source>
</evidence>